<comment type="caution">
    <text evidence="2">The sequence shown here is derived from an EMBL/GenBank/DDBJ whole genome shotgun (WGS) entry which is preliminary data.</text>
</comment>
<feature type="non-terminal residue" evidence="2">
    <location>
        <position position="56"/>
    </location>
</feature>
<feature type="compositionally biased region" description="Basic and acidic residues" evidence="1">
    <location>
        <begin position="1"/>
        <end position="17"/>
    </location>
</feature>
<proteinExistence type="predicted"/>
<accession>A0A699L1V0</accession>
<dbReference type="AlphaFoldDB" id="A0A699L1V0"/>
<evidence type="ECO:0000313" key="2">
    <source>
        <dbReference type="EMBL" id="GFB16870.1"/>
    </source>
</evidence>
<dbReference type="EMBL" id="BKCJ010566926">
    <property type="protein sequence ID" value="GFB16870.1"/>
    <property type="molecule type" value="Genomic_DNA"/>
</dbReference>
<gene>
    <name evidence="2" type="ORF">Tci_688841</name>
</gene>
<evidence type="ECO:0000256" key="1">
    <source>
        <dbReference type="SAM" id="MobiDB-lite"/>
    </source>
</evidence>
<feature type="region of interest" description="Disordered" evidence="1">
    <location>
        <begin position="1"/>
        <end position="31"/>
    </location>
</feature>
<sequence>MEYLRESKRRGSQELKPRITPKTPVTPPDGAWTEYVSGGVTLLRISSTKHKERPLR</sequence>
<organism evidence="2">
    <name type="scientific">Tanacetum cinerariifolium</name>
    <name type="common">Dalmatian daisy</name>
    <name type="synonym">Chrysanthemum cinerariifolium</name>
    <dbReference type="NCBI Taxonomy" id="118510"/>
    <lineage>
        <taxon>Eukaryota</taxon>
        <taxon>Viridiplantae</taxon>
        <taxon>Streptophyta</taxon>
        <taxon>Embryophyta</taxon>
        <taxon>Tracheophyta</taxon>
        <taxon>Spermatophyta</taxon>
        <taxon>Magnoliopsida</taxon>
        <taxon>eudicotyledons</taxon>
        <taxon>Gunneridae</taxon>
        <taxon>Pentapetalae</taxon>
        <taxon>asterids</taxon>
        <taxon>campanulids</taxon>
        <taxon>Asterales</taxon>
        <taxon>Asteraceae</taxon>
        <taxon>Asteroideae</taxon>
        <taxon>Anthemideae</taxon>
        <taxon>Anthemidinae</taxon>
        <taxon>Tanacetum</taxon>
    </lineage>
</organism>
<reference evidence="2" key="1">
    <citation type="journal article" date="2019" name="Sci. Rep.">
        <title>Draft genome of Tanacetum cinerariifolium, the natural source of mosquito coil.</title>
        <authorList>
            <person name="Yamashiro T."/>
            <person name="Shiraishi A."/>
            <person name="Satake H."/>
            <person name="Nakayama K."/>
        </authorList>
    </citation>
    <scope>NUCLEOTIDE SEQUENCE</scope>
</reference>
<protein>
    <submittedName>
        <fullName evidence="2">Uncharacterized protein</fullName>
    </submittedName>
</protein>
<name>A0A699L1V0_TANCI</name>